<dbReference type="GeneID" id="29295292"/>
<evidence type="ECO:0000256" key="1">
    <source>
        <dbReference type="SAM" id="Phobius"/>
    </source>
</evidence>
<dbReference type="Proteomes" id="UP000186922">
    <property type="component" value="Mitochondrion MT"/>
</dbReference>
<reference evidence="2 3" key="1">
    <citation type="journal article" date="2016" name="Nat. Commun.">
        <title>Extremotolerant tardigrade genome and improved radiotolerance of human cultured cells by tardigrade-unique protein.</title>
        <authorList>
            <person name="Hashimoto T."/>
            <person name="Horikawa D.D."/>
            <person name="Saito Y."/>
            <person name="Kuwahara H."/>
            <person name="Kozuka-Hata H."/>
            <person name="Shin-I T."/>
            <person name="Minakuchi Y."/>
            <person name="Ohishi K."/>
            <person name="Motoyama A."/>
            <person name="Aizu T."/>
            <person name="Enomoto A."/>
            <person name="Kondo K."/>
            <person name="Tanaka S."/>
            <person name="Hara Y."/>
            <person name="Koshikawa S."/>
            <person name="Sagara H."/>
            <person name="Miura T."/>
            <person name="Yokobori S."/>
            <person name="Miyagawa K."/>
            <person name="Suzuki Y."/>
            <person name="Kubo T."/>
            <person name="Oyama M."/>
            <person name="Kohara Y."/>
            <person name="Fujiyama A."/>
            <person name="Arakawa K."/>
            <person name="Katayama T."/>
            <person name="Toyoda A."/>
            <person name="Kunieda T."/>
        </authorList>
    </citation>
    <scope>NUCLEOTIDE SEQUENCE [LARGE SCALE GENOMIC DNA]</scope>
    <source>
        <strain evidence="2 3">YOKOZUNA-1</strain>
    </source>
</reference>
<feature type="transmembrane region" description="Helical" evidence="1">
    <location>
        <begin position="48"/>
        <end position="71"/>
    </location>
</feature>
<keyword evidence="1" id="KW-0472">Membrane</keyword>
<feature type="transmembrane region" description="Helical" evidence="1">
    <location>
        <begin position="121"/>
        <end position="142"/>
    </location>
</feature>
<dbReference type="AlphaFoldDB" id="A0A1C9ZW94"/>
<feature type="transmembrane region" description="Helical" evidence="1">
    <location>
        <begin position="83"/>
        <end position="101"/>
    </location>
</feature>
<geneLocation type="mitochondrion" evidence="2"/>
<keyword evidence="1" id="KW-1133">Transmembrane helix</keyword>
<sequence>MKEIMIMSSITLWFFSLFQHPLILVGILTVQSAPAIYSALHASHSGWMAFLLFLIFLGGLLIIFVYLSALIPNEIFLPSRMENASFSLLALLPILWSMKTIKFSFFNHSQSPVSDFAHLFYHNMFTFMLCYLFISLTATMYITSKYKTPMKSSYYDKYTKNPPPN</sequence>
<keyword evidence="2" id="KW-0496">Mitochondrion</keyword>
<evidence type="ECO:0000313" key="2">
    <source>
        <dbReference type="EMBL" id="BAV58170.1"/>
    </source>
</evidence>
<dbReference type="EMBL" id="AP017609">
    <property type="protein sequence ID" value="BAV58170.1"/>
    <property type="molecule type" value="Genomic_DNA"/>
</dbReference>
<keyword evidence="3" id="KW-1185">Reference proteome</keyword>
<evidence type="ECO:0000313" key="3">
    <source>
        <dbReference type="Proteomes" id="UP000186922"/>
    </source>
</evidence>
<name>A0A1C9ZW94_RAMVA</name>
<accession>A0A1C9ZW94</accession>
<gene>
    <name evidence="2" type="primary">nad6</name>
    <name evidence="2" type="ORF">RvY_mtNad6</name>
</gene>
<organism evidence="2 3">
    <name type="scientific">Ramazzottius varieornatus</name>
    <name type="common">Water bear</name>
    <name type="synonym">Tardigrade</name>
    <dbReference type="NCBI Taxonomy" id="947166"/>
    <lineage>
        <taxon>Eukaryota</taxon>
        <taxon>Metazoa</taxon>
        <taxon>Ecdysozoa</taxon>
        <taxon>Tardigrada</taxon>
        <taxon>Eutardigrada</taxon>
        <taxon>Parachela</taxon>
        <taxon>Hypsibioidea</taxon>
        <taxon>Ramazzottiidae</taxon>
        <taxon>Ramazzottius</taxon>
    </lineage>
</organism>
<keyword evidence="1" id="KW-0812">Transmembrane</keyword>
<proteinExistence type="predicted"/>
<dbReference type="CTD" id="67122143"/>
<protein>
    <submittedName>
        <fullName evidence="2">NADH dehydrogenase subunit 6</fullName>
    </submittedName>
</protein>
<dbReference type="RefSeq" id="YP_009308011.1">
    <property type="nucleotide sequence ID" value="NC_031407.1"/>
</dbReference>